<protein>
    <submittedName>
        <fullName evidence="1">Uncharacterized protein</fullName>
    </submittedName>
</protein>
<evidence type="ECO:0000313" key="1">
    <source>
        <dbReference type="EMBL" id="EME44924.1"/>
    </source>
</evidence>
<organism evidence="1 2">
    <name type="scientific">Dothistroma septosporum (strain NZE10 / CBS 128990)</name>
    <name type="common">Red band needle blight fungus</name>
    <name type="synonym">Mycosphaerella pini</name>
    <dbReference type="NCBI Taxonomy" id="675120"/>
    <lineage>
        <taxon>Eukaryota</taxon>
        <taxon>Fungi</taxon>
        <taxon>Dikarya</taxon>
        <taxon>Ascomycota</taxon>
        <taxon>Pezizomycotina</taxon>
        <taxon>Dothideomycetes</taxon>
        <taxon>Dothideomycetidae</taxon>
        <taxon>Mycosphaerellales</taxon>
        <taxon>Mycosphaerellaceae</taxon>
        <taxon>Dothistroma</taxon>
    </lineage>
</organism>
<reference evidence="2" key="1">
    <citation type="journal article" date="2012" name="PLoS Genet.">
        <title>The genomes of the fungal plant pathogens Cladosporium fulvum and Dothistroma septosporum reveal adaptation to different hosts and lifestyles but also signatures of common ancestry.</title>
        <authorList>
            <person name="de Wit P.J.G.M."/>
            <person name="van der Burgt A."/>
            <person name="Oekmen B."/>
            <person name="Stergiopoulos I."/>
            <person name="Abd-Elsalam K.A."/>
            <person name="Aerts A.L."/>
            <person name="Bahkali A.H."/>
            <person name="Beenen H.G."/>
            <person name="Chettri P."/>
            <person name="Cox M.P."/>
            <person name="Datema E."/>
            <person name="de Vries R.P."/>
            <person name="Dhillon B."/>
            <person name="Ganley A.R."/>
            <person name="Griffiths S.A."/>
            <person name="Guo Y."/>
            <person name="Hamelin R.C."/>
            <person name="Henrissat B."/>
            <person name="Kabir M.S."/>
            <person name="Jashni M.K."/>
            <person name="Kema G."/>
            <person name="Klaubauf S."/>
            <person name="Lapidus A."/>
            <person name="Levasseur A."/>
            <person name="Lindquist E."/>
            <person name="Mehrabi R."/>
            <person name="Ohm R.A."/>
            <person name="Owen T.J."/>
            <person name="Salamov A."/>
            <person name="Schwelm A."/>
            <person name="Schijlen E."/>
            <person name="Sun H."/>
            <person name="van den Burg H.A."/>
            <person name="van Ham R.C.H.J."/>
            <person name="Zhang S."/>
            <person name="Goodwin S.B."/>
            <person name="Grigoriev I.V."/>
            <person name="Collemare J."/>
            <person name="Bradshaw R.E."/>
        </authorList>
    </citation>
    <scope>NUCLEOTIDE SEQUENCE [LARGE SCALE GENOMIC DNA]</scope>
    <source>
        <strain evidence="2">NZE10 / CBS 128990</strain>
    </source>
</reference>
<dbReference type="HOGENOM" id="CLU_2196895_0_0_1"/>
<reference evidence="1 2" key="2">
    <citation type="journal article" date="2012" name="PLoS Pathog.">
        <title>Diverse lifestyles and strategies of plant pathogenesis encoded in the genomes of eighteen Dothideomycetes fungi.</title>
        <authorList>
            <person name="Ohm R.A."/>
            <person name="Feau N."/>
            <person name="Henrissat B."/>
            <person name="Schoch C.L."/>
            <person name="Horwitz B.A."/>
            <person name="Barry K.W."/>
            <person name="Condon B.J."/>
            <person name="Copeland A.C."/>
            <person name="Dhillon B."/>
            <person name="Glaser F."/>
            <person name="Hesse C.N."/>
            <person name="Kosti I."/>
            <person name="LaButti K."/>
            <person name="Lindquist E.A."/>
            <person name="Lucas S."/>
            <person name="Salamov A.A."/>
            <person name="Bradshaw R.E."/>
            <person name="Ciuffetti L."/>
            <person name="Hamelin R.C."/>
            <person name="Kema G.H.J."/>
            <person name="Lawrence C."/>
            <person name="Scott J.A."/>
            <person name="Spatafora J.W."/>
            <person name="Turgeon B.G."/>
            <person name="de Wit P.J.G.M."/>
            <person name="Zhong S."/>
            <person name="Goodwin S.B."/>
            <person name="Grigoriev I.V."/>
        </authorList>
    </citation>
    <scope>NUCLEOTIDE SEQUENCE [LARGE SCALE GENOMIC DNA]</scope>
    <source>
        <strain evidence="2">NZE10 / CBS 128990</strain>
    </source>
</reference>
<keyword evidence="2" id="KW-1185">Reference proteome</keyword>
<accession>N1PR77</accession>
<dbReference type="AlphaFoldDB" id="N1PR77"/>
<proteinExistence type="predicted"/>
<dbReference type="Proteomes" id="UP000016933">
    <property type="component" value="Unassembled WGS sequence"/>
</dbReference>
<gene>
    <name evidence="1" type="ORF">DOTSEDRAFT_70840</name>
</gene>
<name>N1PR77_DOTSN</name>
<evidence type="ECO:0000313" key="2">
    <source>
        <dbReference type="Proteomes" id="UP000016933"/>
    </source>
</evidence>
<sequence length="108" mass="11550">MVAWPGAPCQEALRLHAHYSCSVDGPGADNNIVVRLPIVTKHTGSCEVLRSNAGSIRCSSSRQAIWTARLGRGYCIHCIGRTHATATALLPTFVSHSRVGLDTMSYAS</sequence>
<dbReference type="EMBL" id="KB446538">
    <property type="protein sequence ID" value="EME44924.1"/>
    <property type="molecule type" value="Genomic_DNA"/>
</dbReference>